<keyword evidence="1" id="KW-0732">Signal</keyword>
<sequence>MPLRRSLLAASGVALLAAASASAAQAGLVPDGPGKDRVPAFIGGPAAPHPIKGRAVPRNPSMAAPGYAAMHADSYASDTYPFLGPLGRHPKVTTEAKANGLPGLCSTVNYARSTGLIVAQCVQAANFTLRLIDPATLKDLATFTLPPRPSTVEAVTSGDLDKVLTDTSGGAYYYLDSADRAVLADSAFHVRRFAHERTASGWRFRVTDDWDLSKVVPHSCPTWTNPRPKGECDPVTSVQPDWKGNIWWVTKHARIGVIDPRTGKVRSVRLKGEAVQNSFAASEDGVSIVSDHALYLFEARAGRPVVLWRRTYDRGTRRKSGQLDQGSGTTPTFLERRYVGITDNADPRMNVLVYRVSDGKRICRVPVFDRGHSASDNSLIGFGRSLVVENNSGYRNFVDLKPGASSYGGLSRIDVTARGCRTAWTSRERSPSTVAKASVPAGLVYAYTKQPREDGIDAWYLTAIDFHTGRTVFKVLTGTGKYFDNNWAPVTLGPDGTAYVGVVGGLVSVRDTR</sequence>
<dbReference type="EMBL" id="BAAAUV010000002">
    <property type="protein sequence ID" value="GAA3195612.1"/>
    <property type="molecule type" value="Genomic_DNA"/>
</dbReference>
<dbReference type="RefSeq" id="WP_344821817.1">
    <property type="nucleotide sequence ID" value="NZ_BAAAUV010000002.1"/>
</dbReference>
<evidence type="ECO:0000313" key="3">
    <source>
        <dbReference type="Proteomes" id="UP001501237"/>
    </source>
</evidence>
<name>A0ABP6PYB8_9ACTN</name>
<reference evidence="3" key="1">
    <citation type="journal article" date="2019" name="Int. J. Syst. Evol. Microbiol.">
        <title>The Global Catalogue of Microorganisms (GCM) 10K type strain sequencing project: providing services to taxonomists for standard genome sequencing and annotation.</title>
        <authorList>
            <consortium name="The Broad Institute Genomics Platform"/>
            <consortium name="The Broad Institute Genome Sequencing Center for Infectious Disease"/>
            <person name="Wu L."/>
            <person name="Ma J."/>
        </authorList>
    </citation>
    <scope>NUCLEOTIDE SEQUENCE [LARGE SCALE GENOMIC DNA]</scope>
    <source>
        <strain evidence="3">JCM 9377</strain>
    </source>
</reference>
<gene>
    <name evidence="2" type="ORF">GCM10010468_05870</name>
</gene>
<accession>A0ABP6PYB8</accession>
<dbReference type="SUPFAM" id="SSF50969">
    <property type="entry name" value="YVTN repeat-like/Quinoprotein amine dehydrogenase"/>
    <property type="match status" value="1"/>
</dbReference>
<dbReference type="PROSITE" id="PS51318">
    <property type="entry name" value="TAT"/>
    <property type="match status" value="1"/>
</dbReference>
<protein>
    <recommendedName>
        <fullName evidence="4">Secreted protein</fullName>
    </recommendedName>
</protein>
<feature type="signal peptide" evidence="1">
    <location>
        <begin position="1"/>
        <end position="26"/>
    </location>
</feature>
<evidence type="ECO:0000256" key="1">
    <source>
        <dbReference type="SAM" id="SignalP"/>
    </source>
</evidence>
<comment type="caution">
    <text evidence="2">The sequence shown here is derived from an EMBL/GenBank/DDBJ whole genome shotgun (WGS) entry which is preliminary data.</text>
</comment>
<evidence type="ECO:0000313" key="2">
    <source>
        <dbReference type="EMBL" id="GAA3195612.1"/>
    </source>
</evidence>
<dbReference type="Proteomes" id="UP001501237">
    <property type="component" value="Unassembled WGS sequence"/>
</dbReference>
<dbReference type="InterPro" id="IPR011044">
    <property type="entry name" value="Quino_amine_DH_bsu"/>
</dbReference>
<organism evidence="2 3">
    <name type="scientific">Actinocorallia longicatena</name>
    <dbReference type="NCBI Taxonomy" id="111803"/>
    <lineage>
        <taxon>Bacteria</taxon>
        <taxon>Bacillati</taxon>
        <taxon>Actinomycetota</taxon>
        <taxon>Actinomycetes</taxon>
        <taxon>Streptosporangiales</taxon>
        <taxon>Thermomonosporaceae</taxon>
        <taxon>Actinocorallia</taxon>
    </lineage>
</organism>
<evidence type="ECO:0008006" key="4">
    <source>
        <dbReference type="Google" id="ProtNLM"/>
    </source>
</evidence>
<keyword evidence="3" id="KW-1185">Reference proteome</keyword>
<dbReference type="InterPro" id="IPR006311">
    <property type="entry name" value="TAT_signal"/>
</dbReference>
<proteinExistence type="predicted"/>
<feature type="chain" id="PRO_5046296218" description="Secreted protein" evidence="1">
    <location>
        <begin position="27"/>
        <end position="513"/>
    </location>
</feature>